<dbReference type="InterPro" id="IPR006555">
    <property type="entry name" value="ATP-dep_Helicase_C"/>
</dbReference>
<evidence type="ECO:0000256" key="12">
    <source>
        <dbReference type="ARBA" id="ARBA00023235"/>
    </source>
</evidence>
<accession>A0ABP3FPU9</accession>
<protein>
    <submittedName>
        <fullName evidence="15">ATP-dependent DNA helicase</fullName>
    </submittedName>
</protein>
<evidence type="ECO:0000256" key="5">
    <source>
        <dbReference type="ARBA" id="ARBA00022801"/>
    </source>
</evidence>
<evidence type="ECO:0000256" key="3">
    <source>
        <dbReference type="ARBA" id="ARBA00022741"/>
    </source>
</evidence>
<evidence type="ECO:0000256" key="8">
    <source>
        <dbReference type="ARBA" id="ARBA00023004"/>
    </source>
</evidence>
<proteinExistence type="inferred from homology"/>
<comment type="caution">
    <text evidence="15">The sequence shown here is derived from an EMBL/GenBank/DDBJ whole genome shotgun (WGS) entry which is preliminary data.</text>
</comment>
<keyword evidence="2" id="KW-0479">Metal-binding</keyword>
<dbReference type="PANTHER" id="PTHR11472:SF34">
    <property type="entry name" value="REGULATOR OF TELOMERE ELONGATION HELICASE 1"/>
    <property type="match status" value="1"/>
</dbReference>
<dbReference type="GO" id="GO:0004386">
    <property type="term" value="F:helicase activity"/>
    <property type="evidence" value="ECO:0007669"/>
    <property type="project" value="UniProtKB-KW"/>
</dbReference>
<dbReference type="InterPro" id="IPR006554">
    <property type="entry name" value="Helicase-like_DEXD_c2"/>
</dbReference>
<dbReference type="InterPro" id="IPR010614">
    <property type="entry name" value="RAD3-like_helicase_DEAD"/>
</dbReference>
<keyword evidence="3" id="KW-0547">Nucleotide-binding</keyword>
<dbReference type="PROSITE" id="PS51193">
    <property type="entry name" value="HELICASE_ATP_BIND_2"/>
    <property type="match status" value="1"/>
</dbReference>
<dbReference type="SUPFAM" id="SSF52540">
    <property type="entry name" value="P-loop containing nucleoside triphosphate hydrolases"/>
    <property type="match status" value="2"/>
</dbReference>
<dbReference type="EMBL" id="BAAADJ010000010">
    <property type="protein sequence ID" value="GAA0321686.1"/>
    <property type="molecule type" value="Genomic_DNA"/>
</dbReference>
<reference evidence="16" key="1">
    <citation type="journal article" date="2019" name="Int. J. Syst. Evol. Microbiol.">
        <title>The Global Catalogue of Microorganisms (GCM) 10K type strain sequencing project: providing services to taxonomists for standard genome sequencing and annotation.</title>
        <authorList>
            <consortium name="The Broad Institute Genomics Platform"/>
            <consortium name="The Broad Institute Genome Sequencing Center for Infectious Disease"/>
            <person name="Wu L."/>
            <person name="Ma J."/>
        </authorList>
    </citation>
    <scope>NUCLEOTIDE SEQUENCE [LARGE SCALE GENOMIC DNA]</scope>
    <source>
        <strain evidence="16">JCM 9731</strain>
    </source>
</reference>
<evidence type="ECO:0000256" key="13">
    <source>
        <dbReference type="ARBA" id="ARBA00038058"/>
    </source>
</evidence>
<keyword evidence="11" id="KW-0234">DNA repair</keyword>
<evidence type="ECO:0000256" key="7">
    <source>
        <dbReference type="ARBA" id="ARBA00022840"/>
    </source>
</evidence>
<evidence type="ECO:0000256" key="4">
    <source>
        <dbReference type="ARBA" id="ARBA00022763"/>
    </source>
</evidence>
<evidence type="ECO:0000259" key="14">
    <source>
        <dbReference type="PROSITE" id="PS51193"/>
    </source>
</evidence>
<keyword evidence="12" id="KW-0413">Isomerase</keyword>
<evidence type="ECO:0000313" key="15">
    <source>
        <dbReference type="EMBL" id="GAA0321686.1"/>
    </source>
</evidence>
<keyword evidence="4" id="KW-0227">DNA damage</keyword>
<dbReference type="SMART" id="SM00491">
    <property type="entry name" value="HELICc2"/>
    <property type="match status" value="1"/>
</dbReference>
<keyword evidence="8" id="KW-0408">Iron</keyword>
<dbReference type="Proteomes" id="UP001500782">
    <property type="component" value="Unassembled WGS sequence"/>
</dbReference>
<comment type="similarity">
    <text evidence="13">Belongs to the helicase family. DinG subfamily.</text>
</comment>
<dbReference type="Gene3D" id="1.10.30.20">
    <property type="entry name" value="Bacterial XPD DNA helicase, FeS cluster domain"/>
    <property type="match status" value="1"/>
</dbReference>
<keyword evidence="9" id="KW-0411">Iron-sulfur</keyword>
<dbReference type="Pfam" id="PF06733">
    <property type="entry name" value="DEAD_2"/>
    <property type="match status" value="1"/>
</dbReference>
<sequence length="719" mass="83399">MVQGSYNETDEKEVPVKGTFQHEELTFEVDGRCDGILHGESGLTIDEIKSTSRPLTEVTEESYQVYWAQAKFYGYMFCKEKKLDEIKVKLTYIQSETNEMKHFIKTLTFKELEAFVEETIRQYAPYARLMNEHKQARNKSCKELSFPYEHFRSGQRDFAGAVYKSILDEKNLFAMAPTGTGKTISTTFPAVKAIGEGVIEQFFYVTAKTITRTAAEEALNHMQQKGLQCKAVTITAKDKVCFKENTICNKEYCEFADGYYDRINDACLDILKNEFIMNREVIDTYARKHKVCPFEFSLDLAYVADAIICDYNYLYDPKVSIKRFFEEYKRKTAVLVDEAHNLVDRAREMFSAQLLKSSFLQLKREYKGKNSYLFESAKAINDHLLQLKKQCGEETFRVEQEMPEELIVLVDTFVSEAERELLAETNELLLETYFLVQAFIRVAKMYDERYVTFIEVEKSEVRIKLFCLDPSYLLAQVEKSYKSVVHFSATFSPLGYYKEILGGSKEDYSVSIPSPFPRENLDLYIQPLSTRYRDRERSKQKIVQTIQQVVNKKKGNCLVFFPSYRYMEEVYQDYIQESGEEGTIIQDPFMTERAREQFLEAFKSEPEQSLVGFAVLGGIFSEGVDLKGERLSGVIVVGVGIPQIGVERDLIKDYFNKTGRNGYDYAYVYPGMNKVLQAGGRLIRTETDKGILVLIEDRFLTPTYQRLLPYEWQHYKIMN</sequence>
<gene>
    <name evidence="15" type="ORF">GCM10008967_10230</name>
</gene>
<dbReference type="SMART" id="SM00488">
    <property type="entry name" value="DEXDc2"/>
    <property type="match status" value="1"/>
</dbReference>
<evidence type="ECO:0000256" key="9">
    <source>
        <dbReference type="ARBA" id="ARBA00023014"/>
    </source>
</evidence>
<dbReference type="PANTHER" id="PTHR11472">
    <property type="entry name" value="DNA REPAIR DEAD HELICASE RAD3/XP-D SUBFAMILY MEMBER"/>
    <property type="match status" value="1"/>
</dbReference>
<name>A0ABP3FPU9_9BACI</name>
<dbReference type="Gene3D" id="3.90.320.10">
    <property type="match status" value="1"/>
</dbReference>
<feature type="domain" description="Helicase ATP-binding" evidence="14">
    <location>
        <begin position="141"/>
        <end position="389"/>
    </location>
</feature>
<evidence type="ECO:0000256" key="2">
    <source>
        <dbReference type="ARBA" id="ARBA00022723"/>
    </source>
</evidence>
<dbReference type="Gene3D" id="1.10.275.40">
    <property type="match status" value="1"/>
</dbReference>
<evidence type="ECO:0000313" key="16">
    <source>
        <dbReference type="Proteomes" id="UP001500782"/>
    </source>
</evidence>
<dbReference type="InterPro" id="IPR045028">
    <property type="entry name" value="DinG/Rad3-like"/>
</dbReference>
<evidence type="ECO:0000256" key="6">
    <source>
        <dbReference type="ARBA" id="ARBA00022806"/>
    </source>
</evidence>
<keyword evidence="16" id="KW-1185">Reference proteome</keyword>
<dbReference type="Gene3D" id="3.40.50.300">
    <property type="entry name" value="P-loop containing nucleotide triphosphate hydrolases"/>
    <property type="match status" value="2"/>
</dbReference>
<keyword evidence="6 15" id="KW-0347">Helicase</keyword>
<evidence type="ECO:0000256" key="11">
    <source>
        <dbReference type="ARBA" id="ARBA00023204"/>
    </source>
</evidence>
<dbReference type="InterPro" id="IPR042493">
    <property type="entry name" value="XPD_DNA_FeS"/>
</dbReference>
<keyword evidence="1" id="KW-0004">4Fe-4S</keyword>
<evidence type="ECO:0000256" key="1">
    <source>
        <dbReference type="ARBA" id="ARBA00022485"/>
    </source>
</evidence>
<organism evidence="15 16">
    <name type="scientific">Bacillus carboniphilus</name>
    <dbReference type="NCBI Taxonomy" id="86663"/>
    <lineage>
        <taxon>Bacteria</taxon>
        <taxon>Bacillati</taxon>
        <taxon>Bacillota</taxon>
        <taxon>Bacilli</taxon>
        <taxon>Bacillales</taxon>
        <taxon>Bacillaceae</taxon>
        <taxon>Bacillus</taxon>
    </lineage>
</organism>
<dbReference type="InterPro" id="IPR014013">
    <property type="entry name" value="Helic_SF1/SF2_ATP-bd_DinG/Rad3"/>
</dbReference>
<dbReference type="InterPro" id="IPR027417">
    <property type="entry name" value="P-loop_NTPase"/>
</dbReference>
<keyword evidence="5" id="KW-0378">Hydrolase</keyword>
<keyword evidence="10" id="KW-0238">DNA-binding</keyword>
<dbReference type="InterPro" id="IPR011604">
    <property type="entry name" value="PDDEXK-like_dom_sf"/>
</dbReference>
<dbReference type="Pfam" id="PF13307">
    <property type="entry name" value="Helicase_C_2"/>
    <property type="match status" value="1"/>
</dbReference>
<keyword evidence="7" id="KW-0067">ATP-binding</keyword>
<evidence type="ECO:0000256" key="10">
    <source>
        <dbReference type="ARBA" id="ARBA00023125"/>
    </source>
</evidence>